<gene>
    <name evidence="3" type="ORF">DIZ78_02250</name>
</gene>
<dbReference type="InterPro" id="IPR013424">
    <property type="entry name" value="Ice-binding_C"/>
</dbReference>
<sequence>MTKTSYELAIMLLVTVSMTFMHAAQAVVIDFESATIGTDQTTDYIEDGFRLSVLVGDYDVNPSDAFIGDGQYLALERTNNGIEQSTVKIDMFGALFDFQSLVSSSFGGRITFSDGTSELFGDFLTEPVTVAFSGHTNLTWIELSSRSNDFFRVDNIALNIPEPSALILTALGLTGLGFARRRKNVQKNGGRS</sequence>
<name>A0A370DST1_9GAMM</name>
<evidence type="ECO:0000313" key="4">
    <source>
        <dbReference type="Proteomes" id="UP000254771"/>
    </source>
</evidence>
<dbReference type="Pfam" id="PF07589">
    <property type="entry name" value="PEP-CTERM"/>
    <property type="match status" value="1"/>
</dbReference>
<keyword evidence="4" id="KW-1185">Reference proteome</keyword>
<feature type="chain" id="PRO_5016876204" description="Ice-binding protein C-terminal domain-containing protein" evidence="1">
    <location>
        <begin position="24"/>
        <end position="192"/>
    </location>
</feature>
<evidence type="ECO:0000259" key="2">
    <source>
        <dbReference type="Pfam" id="PF07589"/>
    </source>
</evidence>
<accession>A0A370DST1</accession>
<evidence type="ECO:0000256" key="1">
    <source>
        <dbReference type="SAM" id="SignalP"/>
    </source>
</evidence>
<organism evidence="3 4">
    <name type="scientific">endosymbiont of Escarpia spicata</name>
    <dbReference type="NCBI Taxonomy" id="2200908"/>
    <lineage>
        <taxon>Bacteria</taxon>
        <taxon>Pseudomonadati</taxon>
        <taxon>Pseudomonadota</taxon>
        <taxon>Gammaproteobacteria</taxon>
        <taxon>sulfur-oxidizing symbionts</taxon>
    </lineage>
</organism>
<protein>
    <recommendedName>
        <fullName evidence="2">Ice-binding protein C-terminal domain-containing protein</fullName>
    </recommendedName>
</protein>
<dbReference type="AlphaFoldDB" id="A0A370DST1"/>
<comment type="caution">
    <text evidence="3">The sequence shown here is derived from an EMBL/GenBank/DDBJ whole genome shotgun (WGS) entry which is preliminary data.</text>
</comment>
<dbReference type="NCBIfam" id="TIGR02595">
    <property type="entry name" value="PEP_CTERM"/>
    <property type="match status" value="1"/>
</dbReference>
<dbReference type="Proteomes" id="UP000254771">
    <property type="component" value="Unassembled WGS sequence"/>
</dbReference>
<feature type="domain" description="Ice-binding protein C-terminal" evidence="2">
    <location>
        <begin position="160"/>
        <end position="183"/>
    </location>
</feature>
<keyword evidence="1" id="KW-0732">Signal</keyword>
<dbReference type="EMBL" id="QFXE01000002">
    <property type="protein sequence ID" value="RDH88224.1"/>
    <property type="molecule type" value="Genomic_DNA"/>
</dbReference>
<evidence type="ECO:0000313" key="3">
    <source>
        <dbReference type="EMBL" id="RDH88224.1"/>
    </source>
</evidence>
<feature type="signal peptide" evidence="1">
    <location>
        <begin position="1"/>
        <end position="23"/>
    </location>
</feature>
<proteinExistence type="predicted"/>
<reference evidence="3 4" key="1">
    <citation type="journal article" date="2018" name="ISME J.">
        <title>Endosymbiont genomes yield clues of tubeworm success.</title>
        <authorList>
            <person name="Li Y."/>
            <person name="Liles M.R."/>
            <person name="Halanych K.M."/>
        </authorList>
    </citation>
    <scope>NUCLEOTIDE SEQUENCE [LARGE SCALE GENOMIC DNA]</scope>
    <source>
        <strain evidence="3">A1462</strain>
    </source>
</reference>